<dbReference type="GO" id="GO:0045202">
    <property type="term" value="C:synapse"/>
    <property type="evidence" value="ECO:0007669"/>
    <property type="project" value="GOC"/>
</dbReference>
<feature type="compositionally biased region" description="Basic and acidic residues" evidence="7">
    <location>
        <begin position="313"/>
        <end position="327"/>
    </location>
</feature>
<dbReference type="Proteomes" id="UP000694845">
    <property type="component" value="Unplaced"/>
</dbReference>
<keyword evidence="4" id="KW-0256">Endoplasmic reticulum</keyword>
<evidence type="ECO:0000256" key="7">
    <source>
        <dbReference type="SAM" id="MobiDB-lite"/>
    </source>
</evidence>
<organism evidence="10 11">
    <name type="scientific">Acanthaster planci</name>
    <name type="common">Crown-of-thorns starfish</name>
    <dbReference type="NCBI Taxonomy" id="133434"/>
    <lineage>
        <taxon>Eukaryota</taxon>
        <taxon>Metazoa</taxon>
        <taxon>Echinodermata</taxon>
        <taxon>Eleutherozoa</taxon>
        <taxon>Asterozoa</taxon>
        <taxon>Asteroidea</taxon>
        <taxon>Valvatacea</taxon>
        <taxon>Valvatida</taxon>
        <taxon>Acanthasteridae</taxon>
        <taxon>Acanthaster</taxon>
    </lineage>
</organism>
<dbReference type="GeneID" id="110977274"/>
<reference evidence="11" key="1">
    <citation type="submission" date="2025-08" db="UniProtKB">
        <authorList>
            <consortium name="RefSeq"/>
        </authorList>
    </citation>
    <scope>IDENTIFICATION</scope>
</reference>
<protein>
    <submittedName>
        <fullName evidence="11">Protein RIC-3-like</fullName>
    </submittedName>
</protein>
<dbReference type="GO" id="GO:0034394">
    <property type="term" value="P:protein localization to cell surface"/>
    <property type="evidence" value="ECO:0007669"/>
    <property type="project" value="TreeGrafter"/>
</dbReference>
<dbReference type="InterPro" id="IPR026160">
    <property type="entry name" value="Ric3"/>
</dbReference>
<feature type="region of interest" description="Disordered" evidence="7">
    <location>
        <begin position="248"/>
        <end position="338"/>
    </location>
</feature>
<dbReference type="GO" id="GO:0043005">
    <property type="term" value="C:neuron projection"/>
    <property type="evidence" value="ECO:0007669"/>
    <property type="project" value="TreeGrafter"/>
</dbReference>
<dbReference type="PANTHER" id="PTHR21723">
    <property type="entry name" value="RESISTANCE TO INHIBITORS OF CHOLINESTERASE PROTEIN 3 RIC3"/>
    <property type="match status" value="1"/>
</dbReference>
<feature type="transmembrane region" description="Helical" evidence="8">
    <location>
        <begin position="100"/>
        <end position="121"/>
    </location>
</feature>
<keyword evidence="5 8" id="KW-1133">Transmembrane helix</keyword>
<dbReference type="GO" id="GO:0005789">
    <property type="term" value="C:endoplasmic reticulum membrane"/>
    <property type="evidence" value="ECO:0007669"/>
    <property type="project" value="UniProtKB-SubCell"/>
</dbReference>
<sequence length="338" mass="37164">MAFHHTVCFVFTVLIVCNVVLYPSLFSSVFRKWFGSSGPVDEEKEPLPDMPPHMRHGPRTPGAARRMEMERAAQRNMKHADPASYFAQQKQEAAGKGRGLLGSVLPVYAVGIVVYFAYIMYRIFLKDKAKNNTADGPGSSLWDSNRDGATLQRLQQEQLQKQLSEQLRAENYSGIKVKKAGKGSKTRKPPVRKDSNTSEETPDEMAALKKRLENTERSMQRMMEMMNSMGIAMSQVTEQLTGAVPSKLTNSLDRPAQLTDEADDGGQRSSEGDLDSNLDSDDDASEQDEAGTNLEGDAGAADSTTDEEGGEVEVLRGEQMEHSDAVRKRLVPAVGGES</sequence>
<dbReference type="OMA" id="IMYRIFL"/>
<gene>
    <name evidence="11" type="primary">LOC110977274</name>
</gene>
<evidence type="ECO:0000313" key="10">
    <source>
        <dbReference type="Proteomes" id="UP000694845"/>
    </source>
</evidence>
<keyword evidence="10" id="KW-1185">Reference proteome</keyword>
<dbReference type="GO" id="GO:0043025">
    <property type="term" value="C:neuronal cell body"/>
    <property type="evidence" value="ECO:0007669"/>
    <property type="project" value="TreeGrafter"/>
</dbReference>
<proteinExistence type="inferred from homology"/>
<keyword evidence="3 8" id="KW-0812">Transmembrane</keyword>
<comment type="similarity">
    <text evidence="2">Belongs to the ric-3 family.</text>
</comment>
<dbReference type="OrthoDB" id="10070774at2759"/>
<dbReference type="Pfam" id="PF15361">
    <property type="entry name" value="RIC3"/>
    <property type="match status" value="1"/>
</dbReference>
<feature type="compositionally biased region" description="Basic residues" evidence="7">
    <location>
        <begin position="176"/>
        <end position="190"/>
    </location>
</feature>
<evidence type="ECO:0000313" key="11">
    <source>
        <dbReference type="RefSeq" id="XP_022086944.1"/>
    </source>
</evidence>
<evidence type="ECO:0000256" key="6">
    <source>
        <dbReference type="ARBA" id="ARBA00023136"/>
    </source>
</evidence>
<comment type="subcellular location">
    <subcellularLocation>
        <location evidence="1">Endoplasmic reticulum membrane</location>
    </subcellularLocation>
</comment>
<name>A0A8B7Y1A5_ACAPL</name>
<evidence type="ECO:0000256" key="3">
    <source>
        <dbReference type="ARBA" id="ARBA00022692"/>
    </source>
</evidence>
<dbReference type="RefSeq" id="XP_022086944.1">
    <property type="nucleotide sequence ID" value="XM_022231252.1"/>
</dbReference>
<keyword evidence="6 8" id="KW-0472">Membrane</keyword>
<feature type="region of interest" description="Disordered" evidence="7">
    <location>
        <begin position="41"/>
        <end position="61"/>
    </location>
</feature>
<dbReference type="AlphaFoldDB" id="A0A8B7Y1A5"/>
<feature type="region of interest" description="Disordered" evidence="7">
    <location>
        <begin position="174"/>
        <end position="205"/>
    </location>
</feature>
<evidence type="ECO:0000256" key="8">
    <source>
        <dbReference type="SAM" id="Phobius"/>
    </source>
</evidence>
<feature type="domain" description="Resistance to inhibitors of cholinesterase protein 3 N-terminal" evidence="9">
    <location>
        <begin position="14"/>
        <end position="223"/>
    </location>
</feature>
<feature type="transmembrane region" description="Helical" evidence="8">
    <location>
        <begin position="7"/>
        <end position="26"/>
    </location>
</feature>
<dbReference type="KEGG" id="aplc:110977274"/>
<dbReference type="InterPro" id="IPR032763">
    <property type="entry name" value="RIC3_N"/>
</dbReference>
<evidence type="ECO:0000256" key="5">
    <source>
        <dbReference type="ARBA" id="ARBA00022989"/>
    </source>
</evidence>
<evidence type="ECO:0000256" key="1">
    <source>
        <dbReference type="ARBA" id="ARBA00004586"/>
    </source>
</evidence>
<dbReference type="PANTHER" id="PTHR21723:SF3">
    <property type="entry name" value="PROTEIN RIC-3"/>
    <property type="match status" value="1"/>
</dbReference>
<dbReference type="GO" id="GO:0007271">
    <property type="term" value="P:synaptic transmission, cholinergic"/>
    <property type="evidence" value="ECO:0007669"/>
    <property type="project" value="TreeGrafter"/>
</dbReference>
<accession>A0A8B7Y1A5</accession>
<feature type="compositionally biased region" description="Acidic residues" evidence="7">
    <location>
        <begin position="272"/>
        <end position="289"/>
    </location>
</feature>
<evidence type="ECO:0000256" key="4">
    <source>
        <dbReference type="ARBA" id="ARBA00022824"/>
    </source>
</evidence>
<evidence type="ECO:0000256" key="2">
    <source>
        <dbReference type="ARBA" id="ARBA00008538"/>
    </source>
</evidence>
<evidence type="ECO:0000259" key="9">
    <source>
        <dbReference type="Pfam" id="PF15361"/>
    </source>
</evidence>